<reference evidence="2 3" key="1">
    <citation type="submission" date="2018-03" db="EMBL/GenBank/DDBJ databases">
        <title>Genomic Encyclopedia of Archaeal and Bacterial Type Strains, Phase II (KMG-II): from individual species to whole genera.</title>
        <authorList>
            <person name="Goeker M."/>
        </authorList>
    </citation>
    <scope>NUCLEOTIDE SEQUENCE [LARGE SCALE GENOMIC DNA]</scope>
    <source>
        <strain evidence="2 3">DSM 24859</strain>
    </source>
</reference>
<dbReference type="AlphaFoldDB" id="A0A2P8HF22"/>
<keyword evidence="1" id="KW-0732">Signal</keyword>
<name>A0A2P8HF22_CHINA</name>
<accession>A0A2P8HF22</accession>
<dbReference type="EMBL" id="PYAW01000005">
    <property type="protein sequence ID" value="PSL44806.1"/>
    <property type="molecule type" value="Genomic_DNA"/>
</dbReference>
<protein>
    <recommendedName>
        <fullName evidence="4">TonB-like protein</fullName>
    </recommendedName>
</protein>
<evidence type="ECO:0008006" key="4">
    <source>
        <dbReference type="Google" id="ProtNLM"/>
    </source>
</evidence>
<organism evidence="2 3">
    <name type="scientific">Chitinophaga niastensis</name>
    <dbReference type="NCBI Taxonomy" id="536980"/>
    <lineage>
        <taxon>Bacteria</taxon>
        <taxon>Pseudomonadati</taxon>
        <taxon>Bacteroidota</taxon>
        <taxon>Chitinophagia</taxon>
        <taxon>Chitinophagales</taxon>
        <taxon>Chitinophagaceae</taxon>
        <taxon>Chitinophaga</taxon>
    </lineage>
</organism>
<dbReference type="Proteomes" id="UP000240971">
    <property type="component" value="Unassembled WGS sequence"/>
</dbReference>
<feature type="chain" id="PRO_5015150359" description="TonB-like protein" evidence="1">
    <location>
        <begin position="25"/>
        <end position="170"/>
    </location>
</feature>
<evidence type="ECO:0000313" key="2">
    <source>
        <dbReference type="EMBL" id="PSL44806.1"/>
    </source>
</evidence>
<sequence length="170" mass="19438">MKSNSLRIVMLSVWLAFISLTVGAQQTPVINNTYQQLTRFIDTVLMPLKSTSTSLAFSIKAEINSAGNITKLDCSTNVAGDLKPRLFRLRELDIKWNKLTGKSGKYYVIIPVYFIVEHSSGKVQLNSRTEFTNGFYFDDGDLFDNKFLSNYFFLKPIYVQRYFGENIGKM</sequence>
<feature type="signal peptide" evidence="1">
    <location>
        <begin position="1"/>
        <end position="24"/>
    </location>
</feature>
<comment type="caution">
    <text evidence="2">The sequence shown here is derived from an EMBL/GenBank/DDBJ whole genome shotgun (WGS) entry which is preliminary data.</text>
</comment>
<proteinExistence type="predicted"/>
<evidence type="ECO:0000256" key="1">
    <source>
        <dbReference type="SAM" id="SignalP"/>
    </source>
</evidence>
<dbReference type="RefSeq" id="WP_146151351.1">
    <property type="nucleotide sequence ID" value="NZ_PYAW01000005.1"/>
</dbReference>
<gene>
    <name evidence="2" type="ORF">CLV51_105178</name>
</gene>
<dbReference type="OrthoDB" id="663389at2"/>
<keyword evidence="3" id="KW-1185">Reference proteome</keyword>
<evidence type="ECO:0000313" key="3">
    <source>
        <dbReference type="Proteomes" id="UP000240971"/>
    </source>
</evidence>